<name>A0A8J2IPY5_FUSEQ</name>
<comment type="caution">
    <text evidence="2">The sequence shown here is derived from an EMBL/GenBank/DDBJ whole genome shotgun (WGS) entry which is preliminary data.</text>
</comment>
<dbReference type="InterPro" id="IPR000073">
    <property type="entry name" value="AB_hydrolase_1"/>
</dbReference>
<gene>
    <name evidence="2" type="ORF">FEQUK3_LOCUS3311</name>
</gene>
<reference evidence="2" key="1">
    <citation type="submission" date="2021-05" db="EMBL/GenBank/DDBJ databases">
        <authorList>
            <person name="Khan N."/>
        </authorList>
    </citation>
    <scope>NUCLEOTIDE SEQUENCE</scope>
</reference>
<protein>
    <recommendedName>
        <fullName evidence="1">AB hydrolase-1 domain-containing protein</fullName>
    </recommendedName>
</protein>
<evidence type="ECO:0000313" key="2">
    <source>
        <dbReference type="EMBL" id="CAG7557599.1"/>
    </source>
</evidence>
<dbReference type="PANTHER" id="PTHR43194">
    <property type="entry name" value="HYDROLASE ALPHA/BETA FOLD FAMILY"/>
    <property type="match status" value="1"/>
</dbReference>
<organism evidence="2 3">
    <name type="scientific">Fusarium equiseti</name>
    <name type="common">Fusarium scirpi</name>
    <dbReference type="NCBI Taxonomy" id="61235"/>
    <lineage>
        <taxon>Eukaryota</taxon>
        <taxon>Fungi</taxon>
        <taxon>Dikarya</taxon>
        <taxon>Ascomycota</taxon>
        <taxon>Pezizomycotina</taxon>
        <taxon>Sordariomycetes</taxon>
        <taxon>Hypocreomycetidae</taxon>
        <taxon>Hypocreales</taxon>
        <taxon>Nectriaceae</taxon>
        <taxon>Fusarium</taxon>
        <taxon>Fusarium incarnatum-equiseti species complex</taxon>
    </lineage>
</organism>
<evidence type="ECO:0000313" key="3">
    <source>
        <dbReference type="Proteomes" id="UP000693738"/>
    </source>
</evidence>
<dbReference type="InterPro" id="IPR050228">
    <property type="entry name" value="Carboxylesterase_BioH"/>
</dbReference>
<dbReference type="EMBL" id="CAJSTJ010000119">
    <property type="protein sequence ID" value="CAG7557599.1"/>
    <property type="molecule type" value="Genomic_DNA"/>
</dbReference>
<dbReference type="PANTHER" id="PTHR43194:SF5">
    <property type="entry name" value="PIMELOYL-[ACYL-CARRIER PROTEIN] METHYL ESTER ESTERASE"/>
    <property type="match status" value="1"/>
</dbReference>
<evidence type="ECO:0000259" key="1">
    <source>
        <dbReference type="Pfam" id="PF00561"/>
    </source>
</evidence>
<feature type="domain" description="AB hydrolase-1" evidence="1">
    <location>
        <begin position="26"/>
        <end position="162"/>
    </location>
</feature>
<proteinExistence type="predicted"/>
<dbReference type="Pfam" id="PF00561">
    <property type="entry name" value="Abhydrolase_1"/>
    <property type="match status" value="1"/>
</dbReference>
<sequence length="282" mass="31493">MASQCATLPTTRKIFYSIHGNSSNNPWIILSNSFGTDISLSEPVAQRFATSGFRVLSYDHPGHGQSSPLADVNKVNFEEMIDDIDGLLDVLKIESIHAWVGLSLGAASGVYMACRRPKLIKHLIYCACPPASLTALGIMSLEQIDKMRDEAENDGTTANAIRHMHYGWASKEWLEANPDQDERLVLASSTLSLDGWRAMMTLQKNVKFDMRPLVPDLLKSCERIMFVKGENDLRINPLVDMMNEIVMKEEGDFKVVTVPGSGHVMFLQNEDYFCDSIVEFIS</sequence>
<dbReference type="AlphaFoldDB" id="A0A8J2IPY5"/>
<dbReference type="Proteomes" id="UP000693738">
    <property type="component" value="Unassembled WGS sequence"/>
</dbReference>
<accession>A0A8J2IPY5</accession>